<evidence type="ECO:0000313" key="2">
    <source>
        <dbReference type="EMBL" id="OEH78357.1"/>
    </source>
</evidence>
<evidence type="ECO:0000256" key="1">
    <source>
        <dbReference type="SAM" id="MobiDB-lite"/>
    </source>
</evidence>
<protein>
    <submittedName>
        <fullName evidence="2">Uncharacterized protein</fullName>
    </submittedName>
</protein>
<dbReference type="InParanoid" id="A0A1D3D4I0"/>
<sequence length="94" mass="10226">MAGGFPRGVENSVFYDFSIKIKAFRADSSRKAVDTLRFVFDFGSAAARACRKAPREEPSQPSLEVQRQFKSSSACEKVPKSGLESLNAYDGGAV</sequence>
<accession>A0A1D3D4I0</accession>
<gene>
    <name evidence="2" type="ORF">cyc_08801</name>
</gene>
<evidence type="ECO:0000313" key="3">
    <source>
        <dbReference type="Proteomes" id="UP000095192"/>
    </source>
</evidence>
<dbReference type="Proteomes" id="UP000095192">
    <property type="component" value="Unassembled WGS sequence"/>
</dbReference>
<reference evidence="2 3" key="1">
    <citation type="journal article" date="2016" name="BMC Genomics">
        <title>Comparative genomics reveals Cyclospora cayetanensis possesses coccidia-like metabolism and invasion components but unique surface antigens.</title>
        <authorList>
            <person name="Liu S."/>
            <person name="Wang L."/>
            <person name="Zheng H."/>
            <person name="Xu Z."/>
            <person name="Roellig D.M."/>
            <person name="Li N."/>
            <person name="Frace M.A."/>
            <person name="Tang K."/>
            <person name="Arrowood M.J."/>
            <person name="Moss D.M."/>
            <person name="Zhang L."/>
            <person name="Feng Y."/>
            <person name="Xiao L."/>
        </authorList>
    </citation>
    <scope>NUCLEOTIDE SEQUENCE [LARGE SCALE GENOMIC DNA]</scope>
    <source>
        <strain evidence="2 3">CHN_HEN01</strain>
    </source>
</reference>
<dbReference type="EMBL" id="JROU02000769">
    <property type="protein sequence ID" value="OEH78357.1"/>
    <property type="molecule type" value="Genomic_DNA"/>
</dbReference>
<comment type="caution">
    <text evidence="2">The sequence shown here is derived from an EMBL/GenBank/DDBJ whole genome shotgun (WGS) entry which is preliminary data.</text>
</comment>
<name>A0A1D3D4I0_9EIME</name>
<proteinExistence type="predicted"/>
<feature type="compositionally biased region" description="Polar residues" evidence="1">
    <location>
        <begin position="59"/>
        <end position="74"/>
    </location>
</feature>
<dbReference type="VEuPathDB" id="ToxoDB:cyc_08801"/>
<organism evidence="2 3">
    <name type="scientific">Cyclospora cayetanensis</name>
    <dbReference type="NCBI Taxonomy" id="88456"/>
    <lineage>
        <taxon>Eukaryota</taxon>
        <taxon>Sar</taxon>
        <taxon>Alveolata</taxon>
        <taxon>Apicomplexa</taxon>
        <taxon>Conoidasida</taxon>
        <taxon>Coccidia</taxon>
        <taxon>Eucoccidiorida</taxon>
        <taxon>Eimeriorina</taxon>
        <taxon>Eimeriidae</taxon>
        <taxon>Cyclospora</taxon>
    </lineage>
</organism>
<keyword evidence="3" id="KW-1185">Reference proteome</keyword>
<dbReference type="AlphaFoldDB" id="A0A1D3D4I0"/>
<feature type="region of interest" description="Disordered" evidence="1">
    <location>
        <begin position="51"/>
        <end position="94"/>
    </location>
</feature>